<protein>
    <submittedName>
        <fullName evidence="1">Glycosyltransferase family 4 protein</fullName>
        <ecNumber evidence="1">2.4.-.-</ecNumber>
    </submittedName>
</protein>
<organism evidence="1 2">
    <name type="scientific">Novosphingobium aquae</name>
    <dbReference type="NCBI Taxonomy" id="3133435"/>
    <lineage>
        <taxon>Bacteria</taxon>
        <taxon>Pseudomonadati</taxon>
        <taxon>Pseudomonadota</taxon>
        <taxon>Alphaproteobacteria</taxon>
        <taxon>Sphingomonadales</taxon>
        <taxon>Sphingomonadaceae</taxon>
        <taxon>Novosphingobium</taxon>
    </lineage>
</organism>
<gene>
    <name evidence="1" type="ORF">WG900_19805</name>
</gene>
<dbReference type="SUPFAM" id="SSF53756">
    <property type="entry name" value="UDP-Glycosyltransferase/glycogen phosphorylase"/>
    <property type="match status" value="1"/>
</dbReference>
<name>A0ABU8SED4_9SPHN</name>
<comment type="caution">
    <text evidence="1">The sequence shown here is derived from an EMBL/GenBank/DDBJ whole genome shotgun (WGS) entry which is preliminary data.</text>
</comment>
<sequence>MMNARSKSIRMLVIQNGARHNYQIPCAFDRAGVLASIYTDLVSTKGLGAALKMTTRWNKRVAGKVERRVPPSEIADKINTFELPFVVSQIIGKAFGERAGYQASNRLAARCMNLKGVGGATHIYTMFGEGGSFVEKAKANGLGIIGDVYIAISADRIIAEEAALHEDWADDVPLIISKEECVQQNGLLLSQADLLVCPSTFVRDDLLSYGIDAARMTVAPYGVNSKWLSLETTPEPGRILFAGSAILRKGIHTLAQAATLLGSRYRIRVAGQVSQKVLRHPDARNLEFLGHLSEAELAREFAHADVFAFPTLAEGSAGVTGEALGAGLPVVTTPEAGSVVREGIDGHIIPARDPESLAEAVASIVENREKRETMSRAARLRARNQNWDAFARTVIAAIEDRERHGSF</sequence>
<evidence type="ECO:0000313" key="2">
    <source>
        <dbReference type="Proteomes" id="UP001379235"/>
    </source>
</evidence>
<accession>A0ABU8SED4</accession>
<dbReference type="PANTHER" id="PTHR45947:SF3">
    <property type="entry name" value="SULFOQUINOVOSYL TRANSFERASE SQD2"/>
    <property type="match status" value="1"/>
</dbReference>
<keyword evidence="1" id="KW-0808">Transferase</keyword>
<dbReference type="EC" id="2.4.-.-" evidence="1"/>
<dbReference type="RefSeq" id="WP_339970062.1">
    <property type="nucleotide sequence ID" value="NZ_JBBHJY010000015.1"/>
</dbReference>
<dbReference type="EMBL" id="JBBHJY010000015">
    <property type="protein sequence ID" value="MEJ6012155.1"/>
    <property type="molecule type" value="Genomic_DNA"/>
</dbReference>
<dbReference type="Proteomes" id="UP001379235">
    <property type="component" value="Unassembled WGS sequence"/>
</dbReference>
<dbReference type="Gene3D" id="3.40.50.2000">
    <property type="entry name" value="Glycogen Phosphorylase B"/>
    <property type="match status" value="2"/>
</dbReference>
<dbReference type="InterPro" id="IPR050194">
    <property type="entry name" value="Glycosyltransferase_grp1"/>
</dbReference>
<evidence type="ECO:0000313" key="1">
    <source>
        <dbReference type="EMBL" id="MEJ6012155.1"/>
    </source>
</evidence>
<dbReference type="GO" id="GO:0016757">
    <property type="term" value="F:glycosyltransferase activity"/>
    <property type="evidence" value="ECO:0007669"/>
    <property type="project" value="UniProtKB-KW"/>
</dbReference>
<keyword evidence="1" id="KW-0328">Glycosyltransferase</keyword>
<proteinExistence type="predicted"/>
<dbReference type="Pfam" id="PF13692">
    <property type="entry name" value="Glyco_trans_1_4"/>
    <property type="match status" value="1"/>
</dbReference>
<keyword evidence="2" id="KW-1185">Reference proteome</keyword>
<reference evidence="1 2" key="1">
    <citation type="submission" date="2024-03" db="EMBL/GenBank/DDBJ databases">
        <authorList>
            <person name="Jo J.-H."/>
        </authorList>
    </citation>
    <scope>NUCLEOTIDE SEQUENCE [LARGE SCALE GENOMIC DNA]</scope>
    <source>
        <strain evidence="1 2">AS3R-12</strain>
    </source>
</reference>
<dbReference type="PANTHER" id="PTHR45947">
    <property type="entry name" value="SULFOQUINOVOSYL TRANSFERASE SQD2"/>
    <property type="match status" value="1"/>
</dbReference>
<dbReference type="CDD" id="cd03801">
    <property type="entry name" value="GT4_PimA-like"/>
    <property type="match status" value="1"/>
</dbReference>